<dbReference type="SUPFAM" id="SSF109604">
    <property type="entry name" value="HD-domain/PDEase-like"/>
    <property type="match status" value="1"/>
</dbReference>
<accession>A0A2G9YHI8</accession>
<protein>
    <recommendedName>
        <fullName evidence="1">HD-GYP domain-containing protein</fullName>
    </recommendedName>
</protein>
<dbReference type="AlphaFoldDB" id="A0A2G9YHI8"/>
<dbReference type="PANTHER" id="PTHR43155">
    <property type="entry name" value="CYCLIC DI-GMP PHOSPHODIESTERASE PA4108-RELATED"/>
    <property type="match status" value="1"/>
</dbReference>
<dbReference type="Pfam" id="PF13487">
    <property type="entry name" value="HD_5"/>
    <property type="match status" value="1"/>
</dbReference>
<dbReference type="Proteomes" id="UP000231292">
    <property type="component" value="Unassembled WGS sequence"/>
</dbReference>
<sequence>MPIDFRKELENAARSMILVHDPDLLIKTIVRAMVEKAGIEHASILLYKPQRQAYVLSISGGSLAKKIPIGLASLDKDDPLIRFFRERDSRFLFNSDVFTLEDARGSLKDENVKERLRYLLKDVIYQMKLLDTVVCIPSYFRDELLCLLLLGTKKNGKKFTREELGFFLALSSNMAMAIRNAQLFKDLESELDKKHQLFMHTIIALVAAIEAKDNYTHGHTTRVTNFSLEIARRLAKKNKKINARFLENLHIASLLHDVGKIGIPEHILNKRSKFTIGERNKIKEHPLIGVTILKPIKELEESLLGIKYHHERPDGLGYPDGLRGAQIPLIASIISIADSFDAMTTDRPYRPAIYRNEAIKEIGRLTNLQFNPLVAEAFMDLCQEGVF</sequence>
<dbReference type="SMART" id="SM00471">
    <property type="entry name" value="HDc"/>
    <property type="match status" value="1"/>
</dbReference>
<gene>
    <name evidence="2" type="ORF">COX41_06815</name>
</gene>
<feature type="domain" description="HD-GYP" evidence="1">
    <location>
        <begin position="194"/>
        <end position="387"/>
    </location>
</feature>
<proteinExistence type="predicted"/>
<dbReference type="PANTHER" id="PTHR43155:SF2">
    <property type="entry name" value="CYCLIC DI-GMP PHOSPHODIESTERASE PA4108"/>
    <property type="match status" value="1"/>
</dbReference>
<dbReference type="EMBL" id="PCRK01000176">
    <property type="protein sequence ID" value="PIP18700.1"/>
    <property type="molecule type" value="Genomic_DNA"/>
</dbReference>
<dbReference type="PROSITE" id="PS51832">
    <property type="entry name" value="HD_GYP"/>
    <property type="match status" value="1"/>
</dbReference>
<comment type="caution">
    <text evidence="2">The sequence shown here is derived from an EMBL/GenBank/DDBJ whole genome shotgun (WGS) entry which is preliminary data.</text>
</comment>
<dbReference type="SUPFAM" id="SSF55781">
    <property type="entry name" value="GAF domain-like"/>
    <property type="match status" value="1"/>
</dbReference>
<dbReference type="InterPro" id="IPR029016">
    <property type="entry name" value="GAF-like_dom_sf"/>
</dbReference>
<dbReference type="InterPro" id="IPR003607">
    <property type="entry name" value="HD/PDEase_dom"/>
</dbReference>
<evidence type="ECO:0000313" key="3">
    <source>
        <dbReference type="Proteomes" id="UP000231292"/>
    </source>
</evidence>
<organism evidence="2 3">
    <name type="scientific">Candidatus Sherwoodlollariibacterium unditelluris</name>
    <dbReference type="NCBI Taxonomy" id="1974757"/>
    <lineage>
        <taxon>Bacteria</taxon>
        <taxon>Pseudomonadati</taxon>
        <taxon>Candidatus Omnitrophota</taxon>
        <taxon>Candidatus Sherwoodlollariibacterium</taxon>
    </lineage>
</organism>
<reference evidence="2 3" key="1">
    <citation type="submission" date="2017-09" db="EMBL/GenBank/DDBJ databases">
        <title>Depth-based differentiation of microbial function through sediment-hosted aquifers and enrichment of novel symbionts in the deep terrestrial subsurface.</title>
        <authorList>
            <person name="Probst A.J."/>
            <person name="Ladd B."/>
            <person name="Jarett J.K."/>
            <person name="Geller-Mcgrath D.E."/>
            <person name="Sieber C.M."/>
            <person name="Emerson J.B."/>
            <person name="Anantharaman K."/>
            <person name="Thomas B.C."/>
            <person name="Malmstrom R."/>
            <person name="Stieglmeier M."/>
            <person name="Klingl A."/>
            <person name="Woyke T."/>
            <person name="Ryan C.M."/>
            <person name="Banfield J.F."/>
        </authorList>
    </citation>
    <scope>NUCLEOTIDE SEQUENCE [LARGE SCALE GENOMIC DNA]</scope>
    <source>
        <strain evidence="2">CG23_combo_of_CG06-09_8_20_14_all_41_10</strain>
    </source>
</reference>
<evidence type="ECO:0000259" key="1">
    <source>
        <dbReference type="PROSITE" id="PS51832"/>
    </source>
</evidence>
<name>A0A2G9YHI8_9BACT</name>
<dbReference type="CDD" id="cd00077">
    <property type="entry name" value="HDc"/>
    <property type="match status" value="1"/>
</dbReference>
<dbReference type="InterPro" id="IPR037522">
    <property type="entry name" value="HD_GYP_dom"/>
</dbReference>
<evidence type="ECO:0000313" key="2">
    <source>
        <dbReference type="EMBL" id="PIP18700.1"/>
    </source>
</evidence>
<dbReference type="Gene3D" id="3.30.450.40">
    <property type="match status" value="1"/>
</dbReference>
<dbReference type="Gene3D" id="1.10.3210.10">
    <property type="entry name" value="Hypothetical protein af1432"/>
    <property type="match status" value="1"/>
</dbReference>